<gene>
    <name evidence="1" type="ORF">LCGC14_1194550</name>
</gene>
<sequence length="94" mass="10508">MEFVDMIRPDSGCTLANSEGFVMFQGIFRLSAGNPCDGCPHHSGCAFLREQLNTAHSRRVSNFGLHSHETNAEIAKRMNISKRQVAKMRKKGEL</sequence>
<comment type="caution">
    <text evidence="1">The sequence shown here is derived from an EMBL/GenBank/DDBJ whole genome shotgun (WGS) entry which is preliminary data.</text>
</comment>
<reference evidence="1" key="1">
    <citation type="journal article" date="2015" name="Nature">
        <title>Complex archaea that bridge the gap between prokaryotes and eukaryotes.</title>
        <authorList>
            <person name="Spang A."/>
            <person name="Saw J.H."/>
            <person name="Jorgensen S.L."/>
            <person name="Zaremba-Niedzwiedzka K."/>
            <person name="Martijn J."/>
            <person name="Lind A.E."/>
            <person name="van Eijk R."/>
            <person name="Schleper C."/>
            <person name="Guy L."/>
            <person name="Ettema T.J."/>
        </authorList>
    </citation>
    <scope>NUCLEOTIDE SEQUENCE</scope>
</reference>
<dbReference type="EMBL" id="LAZR01006090">
    <property type="protein sequence ID" value="KKM94829.1"/>
    <property type="molecule type" value="Genomic_DNA"/>
</dbReference>
<protein>
    <submittedName>
        <fullName evidence="1">Uncharacterized protein</fullName>
    </submittedName>
</protein>
<proteinExistence type="predicted"/>
<evidence type="ECO:0000313" key="1">
    <source>
        <dbReference type="EMBL" id="KKM94829.1"/>
    </source>
</evidence>
<accession>A0A0F9LIS7</accession>
<name>A0A0F9LIS7_9ZZZZ</name>
<organism evidence="1">
    <name type="scientific">marine sediment metagenome</name>
    <dbReference type="NCBI Taxonomy" id="412755"/>
    <lineage>
        <taxon>unclassified sequences</taxon>
        <taxon>metagenomes</taxon>
        <taxon>ecological metagenomes</taxon>
    </lineage>
</organism>
<dbReference type="AlphaFoldDB" id="A0A0F9LIS7"/>